<accession>A0A414LKZ7</accession>
<evidence type="ECO:0000313" key="2">
    <source>
        <dbReference type="EMBL" id="RHE95301.1"/>
    </source>
</evidence>
<reference evidence="2 3" key="1">
    <citation type="submission" date="2018-08" db="EMBL/GenBank/DDBJ databases">
        <title>A genome reference for cultivated species of the human gut microbiota.</title>
        <authorList>
            <person name="Zou Y."/>
            <person name="Xue W."/>
            <person name="Luo G."/>
        </authorList>
    </citation>
    <scope>NUCLEOTIDE SEQUENCE [LARGE SCALE GENOMIC DNA]</scope>
    <source>
        <strain evidence="2 3">AM27-17</strain>
    </source>
</reference>
<dbReference type="SUPFAM" id="SSF53756">
    <property type="entry name" value="UDP-Glycosyltransferase/glycogen phosphorylase"/>
    <property type="match status" value="1"/>
</dbReference>
<evidence type="ECO:0000256" key="1">
    <source>
        <dbReference type="ARBA" id="ARBA00022679"/>
    </source>
</evidence>
<proteinExistence type="predicted"/>
<dbReference type="PANTHER" id="PTHR46401">
    <property type="entry name" value="GLYCOSYLTRANSFERASE WBBK-RELATED"/>
    <property type="match status" value="1"/>
</dbReference>
<dbReference type="GO" id="GO:0016757">
    <property type="term" value="F:glycosyltransferase activity"/>
    <property type="evidence" value="ECO:0007669"/>
    <property type="project" value="TreeGrafter"/>
</dbReference>
<keyword evidence="1 2" id="KW-0808">Transferase</keyword>
<dbReference type="Proteomes" id="UP000285650">
    <property type="component" value="Unassembled WGS sequence"/>
</dbReference>
<dbReference type="GO" id="GO:0009103">
    <property type="term" value="P:lipopolysaccharide biosynthetic process"/>
    <property type="evidence" value="ECO:0007669"/>
    <property type="project" value="TreeGrafter"/>
</dbReference>
<evidence type="ECO:0000313" key="3">
    <source>
        <dbReference type="Proteomes" id="UP000285650"/>
    </source>
</evidence>
<dbReference type="Pfam" id="PF13692">
    <property type="entry name" value="Glyco_trans_1_4"/>
    <property type="match status" value="1"/>
</dbReference>
<protein>
    <submittedName>
        <fullName evidence="2">Glycosyltransferase</fullName>
    </submittedName>
</protein>
<name>A0A414LKZ7_9BACE</name>
<dbReference type="Gene3D" id="3.40.50.2000">
    <property type="entry name" value="Glycogen Phosphorylase B"/>
    <property type="match status" value="1"/>
</dbReference>
<gene>
    <name evidence="2" type="ORF">DW712_00880</name>
</gene>
<sequence>MNILINASNLKKGGGMQVADSFIRQLYNYKSHKFYVVVTDSLSDLLDDLTSSDNLILIKYTQKKNLLNVLFGKDAFLNNCVREYNIDKVFSIFAPFWRPSVKHICGFAKPQYIYKESPFFYNLKLKQRVKCKIVEFLHMRVIKLESDILITENLNVSTRLFEICHKRIPVFTVTNYYNQIFEKPSLWDTRIQLPKFSGFTLLTICANYPHKNLKIIPDVVKYLNEKYPNFLFRFILTISPNEFFINNVYAKEVLLLGNVSISECPSLYFQSDALFLPTLLECFSASYPEAMFMKKPILTSDIGFAKGICGDAAMYFNPLCPASIGEAIYRLANNVIERDKLIANGIKRLKVFDTYEERTKKYLKIIETGSI</sequence>
<dbReference type="EMBL" id="QSKV01000001">
    <property type="protein sequence ID" value="RHE95301.1"/>
    <property type="molecule type" value="Genomic_DNA"/>
</dbReference>
<dbReference type="RefSeq" id="WP_118220525.1">
    <property type="nucleotide sequence ID" value="NZ_JADNIJ010000001.1"/>
</dbReference>
<dbReference type="AlphaFoldDB" id="A0A414LKZ7"/>
<organism evidence="2 3">
    <name type="scientific">Bacteroides intestinalis</name>
    <dbReference type="NCBI Taxonomy" id="329854"/>
    <lineage>
        <taxon>Bacteria</taxon>
        <taxon>Pseudomonadati</taxon>
        <taxon>Bacteroidota</taxon>
        <taxon>Bacteroidia</taxon>
        <taxon>Bacteroidales</taxon>
        <taxon>Bacteroidaceae</taxon>
        <taxon>Bacteroides</taxon>
    </lineage>
</organism>
<dbReference type="PANTHER" id="PTHR46401:SF2">
    <property type="entry name" value="GLYCOSYLTRANSFERASE WBBK-RELATED"/>
    <property type="match status" value="1"/>
</dbReference>
<comment type="caution">
    <text evidence="2">The sequence shown here is derived from an EMBL/GenBank/DDBJ whole genome shotgun (WGS) entry which is preliminary data.</text>
</comment>